<gene>
    <name evidence="1" type="ORF">G7Y85_13230</name>
</gene>
<dbReference type="AlphaFoldDB" id="A0A6M2BTR5"/>
<reference evidence="1 2" key="1">
    <citation type="journal article" date="2014" name="Int. J. Syst. Evol. Microbiol.">
        <title>Solimonas terrae sp. nov., isolated from soil.</title>
        <authorList>
            <person name="Kim S.J."/>
            <person name="Moon J.Y."/>
            <person name="Weon H.Y."/>
            <person name="Ahn J.H."/>
            <person name="Chen W.M."/>
            <person name="Kwon S.W."/>
        </authorList>
    </citation>
    <scope>NUCLEOTIDE SEQUENCE [LARGE SCALE GENOMIC DNA]</scope>
    <source>
        <strain evidence="1 2">KIS83-12</strain>
    </source>
</reference>
<accession>A0A6M2BTR5</accession>
<dbReference type="EMBL" id="JAAMOW010000006">
    <property type="protein sequence ID" value="NGY05730.1"/>
    <property type="molecule type" value="Genomic_DNA"/>
</dbReference>
<evidence type="ECO:0000313" key="2">
    <source>
        <dbReference type="Proteomes" id="UP000472676"/>
    </source>
</evidence>
<organism evidence="1 2">
    <name type="scientific">Solimonas terrae</name>
    <dbReference type="NCBI Taxonomy" id="1396819"/>
    <lineage>
        <taxon>Bacteria</taxon>
        <taxon>Pseudomonadati</taxon>
        <taxon>Pseudomonadota</taxon>
        <taxon>Gammaproteobacteria</taxon>
        <taxon>Nevskiales</taxon>
        <taxon>Nevskiaceae</taxon>
        <taxon>Solimonas</taxon>
    </lineage>
</organism>
<keyword evidence="1" id="KW-0808">Transferase</keyword>
<protein>
    <submittedName>
        <fullName evidence="1">Sulfotransferase</fullName>
    </submittedName>
</protein>
<dbReference type="GO" id="GO:0016740">
    <property type="term" value="F:transferase activity"/>
    <property type="evidence" value="ECO:0007669"/>
    <property type="project" value="UniProtKB-KW"/>
</dbReference>
<dbReference type="RefSeq" id="WP_166257784.1">
    <property type="nucleotide sequence ID" value="NZ_JAAMOW010000006.1"/>
</dbReference>
<dbReference type="Pfam" id="PF13469">
    <property type="entry name" value="Sulfotransfer_3"/>
    <property type="match status" value="1"/>
</dbReference>
<sequence length="392" mass="45122">MTQNTFIADELIAEARAANDGLVDFGTPDVRPGLEKLCAALDSDARLTDTGRYLMRQKIVTQLGNRLRIEDYFAKHPEIADEQIAAPIVIVGVPRTGTTKLHRLLSRDPRFYWMSFWESQFPVPFASETLTEPNARIREGRAMCDLMTTAMPKLAAMHPMYADEADEEVMLTEHTFMSAYNAYADVPSYMRWLDAQDQTVVYRFLRRGLQFLQWQKRQRGVTAERWVLKAPHHLLRMDILLKVFPGAKVIITHRDPLQSIPSIASFIHTLWCIYSDQASAERAGHEWSELMQRALTHATRVRERMPAQFLDVQFRDTVKRPMDVVHDIYRWLDLPLPADAELAMRTWLAADEKTHQGGHNYTAPQFGLSDEQLRRDFADYRAHYVEVAASTA</sequence>
<keyword evidence="2" id="KW-1185">Reference proteome</keyword>
<evidence type="ECO:0000313" key="1">
    <source>
        <dbReference type="EMBL" id="NGY05730.1"/>
    </source>
</evidence>
<dbReference type="PANTHER" id="PTHR36451">
    <property type="entry name" value="PAPS-DEPENDENT SULFOTRANSFERASE STF3"/>
    <property type="match status" value="1"/>
</dbReference>
<dbReference type="Proteomes" id="UP000472676">
    <property type="component" value="Unassembled WGS sequence"/>
</dbReference>
<name>A0A6M2BTR5_9GAMM</name>
<dbReference type="InterPro" id="IPR052736">
    <property type="entry name" value="Stf3_sulfotransferase"/>
</dbReference>
<dbReference type="SUPFAM" id="SSF52540">
    <property type="entry name" value="P-loop containing nucleoside triphosphate hydrolases"/>
    <property type="match status" value="1"/>
</dbReference>
<dbReference type="PANTHER" id="PTHR36451:SF1">
    <property type="entry name" value="OMEGA-HYDROXY-BETA-DIHYDROMENAQUINONE-9 SULFOTRANSFERASE STF3"/>
    <property type="match status" value="1"/>
</dbReference>
<dbReference type="InterPro" id="IPR027417">
    <property type="entry name" value="P-loop_NTPase"/>
</dbReference>
<proteinExistence type="predicted"/>
<dbReference type="Gene3D" id="3.40.50.300">
    <property type="entry name" value="P-loop containing nucleotide triphosphate hydrolases"/>
    <property type="match status" value="1"/>
</dbReference>
<comment type="caution">
    <text evidence="1">The sequence shown here is derived from an EMBL/GenBank/DDBJ whole genome shotgun (WGS) entry which is preliminary data.</text>
</comment>